<dbReference type="PANTHER" id="PTHR13369">
    <property type="match status" value="1"/>
</dbReference>
<keyword evidence="3" id="KW-1185">Reference proteome</keyword>
<gene>
    <name evidence="2" type="ORF">H8S40_14455</name>
</gene>
<proteinExistence type="predicted"/>
<dbReference type="SUPFAM" id="SSF53335">
    <property type="entry name" value="S-adenosyl-L-methionine-dependent methyltransferases"/>
    <property type="match status" value="1"/>
</dbReference>
<dbReference type="Gene3D" id="3.40.50.150">
    <property type="entry name" value="Vaccinia Virus protein VP39"/>
    <property type="match status" value="1"/>
</dbReference>
<dbReference type="InterPro" id="IPR025714">
    <property type="entry name" value="Methyltranfer_dom"/>
</dbReference>
<evidence type="ECO:0000313" key="3">
    <source>
        <dbReference type="Proteomes" id="UP000631576"/>
    </source>
</evidence>
<name>A0ABR7GBB2_9FIRM</name>
<dbReference type="Pfam" id="PF13679">
    <property type="entry name" value="Methyltransf_32"/>
    <property type="match status" value="1"/>
</dbReference>
<protein>
    <submittedName>
        <fullName evidence="2">SAM-dependent methyltransferase</fullName>
    </submittedName>
</protein>
<comment type="caution">
    <text evidence="2">The sequence shown here is derived from an EMBL/GenBank/DDBJ whole genome shotgun (WGS) entry which is preliminary data.</text>
</comment>
<dbReference type="PANTHER" id="PTHR13369:SF3">
    <property type="entry name" value="METHYLTRANSFERASE DOMAIN-CONTAINING PROTEIN"/>
    <property type="match status" value="1"/>
</dbReference>
<evidence type="ECO:0000259" key="1">
    <source>
        <dbReference type="Pfam" id="PF13679"/>
    </source>
</evidence>
<dbReference type="EMBL" id="JACOPE010000001">
    <property type="protein sequence ID" value="MBC5684719.1"/>
    <property type="molecule type" value="Genomic_DNA"/>
</dbReference>
<feature type="domain" description="Methyltransferase" evidence="1">
    <location>
        <begin position="152"/>
        <end position="289"/>
    </location>
</feature>
<sequence>MENIKKLLCETLNIDFIQAILSNPRTKEGIIKVKVRPVMMKDRLFLQLESFSKTQAFHENLEPDAAVERIVDYMKEFKQMQMATKDTDYTILISKKGKVTIQKRAVKISRNVKIQAHNRSKKYILQEGMKVPFLQDLGVMTQDGKIVRTRFDKFRQINRFLEFIEDILPQLDKDREITILDFGCGKSYLTFAMYYYLHELKQYDIRIIGLDLKSEVIAHCNALSKEYGYEKLTFLEGDIADYEGVNEVDMVVTLHACDTATDYALAKAVGWNAKVILSVPCCQHELNSQIENEVLAPIMKYGLLKERFAALVTDGLRAEYLESMGYDTQVLEFIDMEHTPKNILLRAVKSKEKHIKKEKQCKEQIQACEEFLHASPTLGRLLN</sequence>
<keyword evidence="2" id="KW-0808">Transferase</keyword>
<reference evidence="2 3" key="1">
    <citation type="submission" date="2020-08" db="EMBL/GenBank/DDBJ databases">
        <title>Genome public.</title>
        <authorList>
            <person name="Liu C."/>
            <person name="Sun Q."/>
        </authorList>
    </citation>
    <scope>NUCLEOTIDE SEQUENCE [LARGE SCALE GENOMIC DNA]</scope>
    <source>
        <strain evidence="2 3">NSJ-13</strain>
    </source>
</reference>
<dbReference type="GO" id="GO:0032259">
    <property type="term" value="P:methylation"/>
    <property type="evidence" value="ECO:0007669"/>
    <property type="project" value="UniProtKB-KW"/>
</dbReference>
<dbReference type="GO" id="GO:0008168">
    <property type="term" value="F:methyltransferase activity"/>
    <property type="evidence" value="ECO:0007669"/>
    <property type="project" value="UniProtKB-KW"/>
</dbReference>
<dbReference type="RefSeq" id="WP_117989950.1">
    <property type="nucleotide sequence ID" value="NZ_JACOPE010000001.1"/>
</dbReference>
<accession>A0ABR7GBB2</accession>
<keyword evidence="2" id="KW-0489">Methyltransferase</keyword>
<organism evidence="2 3">
    <name type="scientific">Ruminococcus hominis</name>
    <dbReference type="NCBI Taxonomy" id="2763065"/>
    <lineage>
        <taxon>Bacteria</taxon>
        <taxon>Bacillati</taxon>
        <taxon>Bacillota</taxon>
        <taxon>Clostridia</taxon>
        <taxon>Eubacteriales</taxon>
        <taxon>Oscillospiraceae</taxon>
        <taxon>Ruminococcus</taxon>
    </lineage>
</organism>
<dbReference type="InterPro" id="IPR029063">
    <property type="entry name" value="SAM-dependent_MTases_sf"/>
</dbReference>
<evidence type="ECO:0000313" key="2">
    <source>
        <dbReference type="EMBL" id="MBC5684719.1"/>
    </source>
</evidence>
<dbReference type="Proteomes" id="UP000631576">
    <property type="component" value="Unassembled WGS sequence"/>
</dbReference>
<dbReference type="CDD" id="cd02440">
    <property type="entry name" value="AdoMet_MTases"/>
    <property type="match status" value="1"/>
</dbReference>